<dbReference type="AlphaFoldDB" id="A0A3R7Y7W7"/>
<evidence type="ECO:0000313" key="2">
    <source>
        <dbReference type="Proteomes" id="UP000284702"/>
    </source>
</evidence>
<dbReference type="Proteomes" id="UP000284702">
    <property type="component" value="Unassembled WGS sequence"/>
</dbReference>
<dbReference type="VEuPathDB" id="FungiDB:H257_14064"/>
<keyword evidence="2" id="KW-1185">Reference proteome</keyword>
<name>A0A3R7Y7W7_APHAT</name>
<gene>
    <name evidence="1" type="ORF">B5M09_005628</name>
</gene>
<accession>A0A3R7Y7W7</accession>
<comment type="caution">
    <text evidence="1">The sequence shown here is derived from an EMBL/GenBank/DDBJ whole genome shotgun (WGS) entry which is preliminary data.</text>
</comment>
<evidence type="ECO:0000313" key="1">
    <source>
        <dbReference type="EMBL" id="RQM23366.1"/>
    </source>
</evidence>
<dbReference type="EMBL" id="MZMZ02002977">
    <property type="protein sequence ID" value="RQM23366.1"/>
    <property type="molecule type" value="Genomic_DNA"/>
</dbReference>
<sequence>MAEAARHKVQADLTEYLASLATKQDDSGSSLVTFPDNYHTVLKLMTKADLGPTAPTWSKALLEDGLAKKQAHDKVEAAKTMGETTDFITKNKQMKEAGSSLTKAEATRVETLLDAPVGGEVAHEDGNLLLNPFDCMLDDRRVDEIDLSLQAMQAKRAATPMTDEAALPSIVSSMAHLNTTQRLAAIDCALQSFR</sequence>
<reference evidence="1" key="1">
    <citation type="submission" date="2018-07" db="EMBL/GenBank/DDBJ databases">
        <title>Annotation of Aphanomyces astaci genome assembly.</title>
        <authorList>
            <person name="Studholme D.J."/>
        </authorList>
    </citation>
    <scope>NUCLEOTIDE SEQUENCE [LARGE SCALE GENOMIC DNA]</scope>
    <source>
        <strain evidence="1">Pc</strain>
    </source>
</reference>
<proteinExistence type="predicted"/>
<organism evidence="1 2">
    <name type="scientific">Aphanomyces astaci</name>
    <name type="common">Crayfish plague agent</name>
    <dbReference type="NCBI Taxonomy" id="112090"/>
    <lineage>
        <taxon>Eukaryota</taxon>
        <taxon>Sar</taxon>
        <taxon>Stramenopiles</taxon>
        <taxon>Oomycota</taxon>
        <taxon>Saprolegniomycetes</taxon>
        <taxon>Saprolegniales</taxon>
        <taxon>Verrucalvaceae</taxon>
        <taxon>Aphanomyces</taxon>
    </lineage>
</organism>
<protein>
    <submittedName>
        <fullName evidence="1">Uncharacterized protein</fullName>
    </submittedName>
</protein>